<feature type="chain" id="PRO_5012748387" evidence="4">
    <location>
        <begin position="22"/>
        <end position="184"/>
    </location>
</feature>
<dbReference type="EMBL" id="FRAM01000001">
    <property type="protein sequence ID" value="SHJ89363.1"/>
    <property type="molecule type" value="Genomic_DNA"/>
</dbReference>
<feature type="signal peptide" evidence="4">
    <location>
        <begin position="1"/>
        <end position="21"/>
    </location>
</feature>
<evidence type="ECO:0000256" key="3">
    <source>
        <dbReference type="ARBA" id="ARBA00022801"/>
    </source>
</evidence>
<dbReference type="Pfam" id="PF00565">
    <property type="entry name" value="SNase"/>
    <property type="match status" value="1"/>
</dbReference>
<dbReference type="AlphaFoldDB" id="A0A1M6N149"/>
<dbReference type="Gene3D" id="2.40.50.90">
    <property type="match status" value="1"/>
</dbReference>
<dbReference type="GO" id="GO:0016787">
    <property type="term" value="F:hydrolase activity"/>
    <property type="evidence" value="ECO:0007669"/>
    <property type="project" value="UniProtKB-KW"/>
</dbReference>
<gene>
    <name evidence="6" type="ORF">SAMN05444371_0108</name>
</gene>
<keyword evidence="1" id="KW-0540">Nuclease</keyword>
<dbReference type="SMART" id="SM00318">
    <property type="entry name" value="SNc"/>
    <property type="match status" value="1"/>
</dbReference>
<dbReference type="Proteomes" id="UP000184498">
    <property type="component" value="Unassembled WGS sequence"/>
</dbReference>
<proteinExistence type="predicted"/>
<keyword evidence="7" id="KW-1185">Reference proteome</keyword>
<sequence length="184" mass="21605">MRFSILNKFLIFFLFSVFASAQNQFKENLSYKTFSAKVIGISDGDTMEVLYKKTPFKIRLAHIDAPEKRGKQPFGNNAKMILSDLCFGKIVTEKAEKYDRYKRLIAVIFNDKGENVNHQMIMLGMAWHYKKYSGDPVYSNLESEARKNRVGLWQGKNPIAPWLWRENKKKNESRNFKSRNLRYS</sequence>
<evidence type="ECO:0000256" key="4">
    <source>
        <dbReference type="SAM" id="SignalP"/>
    </source>
</evidence>
<dbReference type="PANTHER" id="PTHR12302">
    <property type="entry name" value="EBNA2 BINDING PROTEIN P100"/>
    <property type="match status" value="1"/>
</dbReference>
<dbReference type="InterPro" id="IPR035437">
    <property type="entry name" value="SNase_OB-fold_sf"/>
</dbReference>
<dbReference type="STRING" id="216903.SAMN05444371_0108"/>
<feature type="domain" description="TNase-like" evidence="5">
    <location>
        <begin position="32"/>
        <end position="155"/>
    </location>
</feature>
<evidence type="ECO:0000313" key="7">
    <source>
        <dbReference type="Proteomes" id="UP000184498"/>
    </source>
</evidence>
<dbReference type="PROSITE" id="PS01123">
    <property type="entry name" value="TNASE_1"/>
    <property type="match status" value="1"/>
</dbReference>
<reference evidence="7" key="1">
    <citation type="submission" date="2016-11" db="EMBL/GenBank/DDBJ databases">
        <authorList>
            <person name="Varghese N."/>
            <person name="Submissions S."/>
        </authorList>
    </citation>
    <scope>NUCLEOTIDE SEQUENCE [LARGE SCALE GENOMIC DNA]</scope>
    <source>
        <strain evidence="7">DSM 18016</strain>
    </source>
</reference>
<keyword evidence="2 6" id="KW-0255">Endonuclease</keyword>
<evidence type="ECO:0000256" key="1">
    <source>
        <dbReference type="ARBA" id="ARBA00022722"/>
    </source>
</evidence>
<evidence type="ECO:0000256" key="2">
    <source>
        <dbReference type="ARBA" id="ARBA00022759"/>
    </source>
</evidence>
<dbReference type="PROSITE" id="PS50830">
    <property type="entry name" value="TNASE_3"/>
    <property type="match status" value="1"/>
</dbReference>
<dbReference type="PANTHER" id="PTHR12302:SF3">
    <property type="entry name" value="SERINE_THREONINE-PROTEIN KINASE 31"/>
    <property type="match status" value="1"/>
</dbReference>
<keyword evidence="3" id="KW-0378">Hydrolase</keyword>
<keyword evidence="4" id="KW-0732">Signal</keyword>
<protein>
    <submittedName>
        <fullName evidence="6">Endonuclease YncB, thermonuclease family</fullName>
    </submittedName>
</protein>
<dbReference type="GO" id="GO:0003676">
    <property type="term" value="F:nucleic acid binding"/>
    <property type="evidence" value="ECO:0007669"/>
    <property type="project" value="InterPro"/>
</dbReference>
<dbReference type="GO" id="GO:0004519">
    <property type="term" value="F:endonuclease activity"/>
    <property type="evidence" value="ECO:0007669"/>
    <property type="project" value="UniProtKB-KW"/>
</dbReference>
<evidence type="ECO:0000259" key="5">
    <source>
        <dbReference type="PROSITE" id="PS50830"/>
    </source>
</evidence>
<accession>A0A1M6N149</accession>
<name>A0A1M6N149_9FLAO</name>
<dbReference type="InterPro" id="IPR016071">
    <property type="entry name" value="Staphylococal_nuclease_OB-fold"/>
</dbReference>
<dbReference type="InterPro" id="IPR002071">
    <property type="entry name" value="Thermonucl_AS"/>
</dbReference>
<evidence type="ECO:0000313" key="6">
    <source>
        <dbReference type="EMBL" id="SHJ89363.1"/>
    </source>
</evidence>
<organism evidence="6 7">
    <name type="scientific">Epilithonimonas mollis</name>
    <dbReference type="NCBI Taxonomy" id="216903"/>
    <lineage>
        <taxon>Bacteria</taxon>
        <taxon>Pseudomonadati</taxon>
        <taxon>Bacteroidota</taxon>
        <taxon>Flavobacteriia</taxon>
        <taxon>Flavobacteriales</taxon>
        <taxon>Weeksellaceae</taxon>
        <taxon>Chryseobacterium group</taxon>
        <taxon>Epilithonimonas</taxon>
    </lineage>
</organism>
<dbReference type="SUPFAM" id="SSF50199">
    <property type="entry name" value="Staphylococcal nuclease"/>
    <property type="match status" value="1"/>
</dbReference>